<dbReference type="EMBL" id="JBHRXJ010000018">
    <property type="protein sequence ID" value="MFC3530084.1"/>
    <property type="molecule type" value="Genomic_DNA"/>
</dbReference>
<dbReference type="RefSeq" id="WP_377746232.1">
    <property type="nucleotide sequence ID" value="NZ_JBHRXJ010000018.1"/>
</dbReference>
<keyword evidence="3" id="KW-1185">Reference proteome</keyword>
<accession>A0ABV7R9G3</accession>
<feature type="region of interest" description="Disordered" evidence="1">
    <location>
        <begin position="16"/>
        <end position="36"/>
    </location>
</feature>
<evidence type="ECO:0000256" key="1">
    <source>
        <dbReference type="SAM" id="MobiDB-lite"/>
    </source>
</evidence>
<protein>
    <submittedName>
        <fullName evidence="2">Uncharacterized protein</fullName>
    </submittedName>
</protein>
<evidence type="ECO:0000313" key="3">
    <source>
        <dbReference type="Proteomes" id="UP001595721"/>
    </source>
</evidence>
<name>A0ABV7R9G3_9RHOB</name>
<reference evidence="3" key="1">
    <citation type="journal article" date="2019" name="Int. J. Syst. Evol. Microbiol.">
        <title>The Global Catalogue of Microorganisms (GCM) 10K type strain sequencing project: providing services to taxonomists for standard genome sequencing and annotation.</title>
        <authorList>
            <consortium name="The Broad Institute Genomics Platform"/>
            <consortium name="The Broad Institute Genome Sequencing Center for Infectious Disease"/>
            <person name="Wu L."/>
            <person name="Ma J."/>
        </authorList>
    </citation>
    <scope>NUCLEOTIDE SEQUENCE [LARGE SCALE GENOMIC DNA]</scope>
    <source>
        <strain evidence="3">KCTC 42899</strain>
    </source>
</reference>
<evidence type="ECO:0000313" key="2">
    <source>
        <dbReference type="EMBL" id="MFC3530084.1"/>
    </source>
</evidence>
<sequence length="241" mass="26929">MYHDADATRASRATWRKITTGYPGRPTRSEGGTGHKEWTIMKLPPREYYTVHEAAARWGCTIADIAGWSAKERFDIVTGIPPTVCGSETVAGEVAVAAFDMLPMFRRYGIGPQSAHVRRVRPVGTSDWLFVTDPAAGVEVSIADLLITGEQIRRFEDDHDLMRRIAGGTGSISPYDWDGMMNALIVRIHEHGLPASQAELIRDMQDWFAEQTEGDDFPDERSVRRRVNAVWKTLTQLQKAG</sequence>
<gene>
    <name evidence="2" type="ORF">ACFOMH_18090</name>
</gene>
<proteinExistence type="predicted"/>
<dbReference type="Proteomes" id="UP001595721">
    <property type="component" value="Unassembled WGS sequence"/>
</dbReference>
<organism evidence="2 3">
    <name type="scientific">Paracoccus mangrovi</name>
    <dbReference type="NCBI Taxonomy" id="1715645"/>
    <lineage>
        <taxon>Bacteria</taxon>
        <taxon>Pseudomonadati</taxon>
        <taxon>Pseudomonadota</taxon>
        <taxon>Alphaproteobacteria</taxon>
        <taxon>Rhodobacterales</taxon>
        <taxon>Paracoccaceae</taxon>
        <taxon>Paracoccus</taxon>
    </lineage>
</organism>
<comment type="caution">
    <text evidence="2">The sequence shown here is derived from an EMBL/GenBank/DDBJ whole genome shotgun (WGS) entry which is preliminary data.</text>
</comment>